<comment type="caution">
    <text evidence="1">The sequence shown here is derived from an EMBL/GenBank/DDBJ whole genome shotgun (WGS) entry which is preliminary data.</text>
</comment>
<protein>
    <submittedName>
        <fullName evidence="1">Uncharacterized protein</fullName>
    </submittedName>
</protein>
<organism evidence="1 2">
    <name type="scientific">Streptomyces justiciae</name>
    <dbReference type="NCBI Taxonomy" id="2780140"/>
    <lineage>
        <taxon>Bacteria</taxon>
        <taxon>Bacillati</taxon>
        <taxon>Actinomycetota</taxon>
        <taxon>Actinomycetes</taxon>
        <taxon>Kitasatosporales</taxon>
        <taxon>Streptomycetaceae</taxon>
        <taxon>Streptomyces</taxon>
    </lineage>
</organism>
<dbReference type="Proteomes" id="UP001257948">
    <property type="component" value="Unassembled WGS sequence"/>
</dbReference>
<keyword evidence="2" id="KW-1185">Reference proteome</keyword>
<evidence type="ECO:0000313" key="1">
    <source>
        <dbReference type="EMBL" id="MDT7847257.1"/>
    </source>
</evidence>
<sequence length="75" mass="8249">MAEQQRQIPEINVERIDASLLPGDGGLYVIESGDMITFAFAREHISPRAAQTLSAVLSDMTGRWRQGPWPPQPGS</sequence>
<proteinExistence type="predicted"/>
<reference evidence="2" key="1">
    <citation type="submission" date="2023-07" db="EMBL/GenBank/DDBJ databases">
        <title>Draft genome sequence of the endophytic actinobacterium Streptomyces justiciae WPN32, a potential antibiotic producer.</title>
        <authorList>
            <person name="Yasawong M."/>
            <person name="Pana W."/>
            <person name="Ganta P."/>
            <person name="Santapan N."/>
            <person name="Songngamsuk T."/>
            <person name="Phatcharaharikarn M."/>
            <person name="Kerdtoob S."/>
            <person name="Nantapong N."/>
        </authorList>
    </citation>
    <scope>NUCLEOTIDE SEQUENCE [LARGE SCALE GENOMIC DNA]</scope>
    <source>
        <strain evidence="2">WPN32</strain>
    </source>
</reference>
<gene>
    <name evidence="1" type="ORF">RQC66_41695</name>
</gene>
<name>A0ABU3M6V4_9ACTN</name>
<accession>A0ABU3M6V4</accession>
<dbReference type="RefSeq" id="WP_314207455.1">
    <property type="nucleotide sequence ID" value="NZ_JAVTLL010000045.1"/>
</dbReference>
<dbReference type="EMBL" id="JAVTLL010000045">
    <property type="protein sequence ID" value="MDT7847257.1"/>
    <property type="molecule type" value="Genomic_DNA"/>
</dbReference>
<evidence type="ECO:0000313" key="2">
    <source>
        <dbReference type="Proteomes" id="UP001257948"/>
    </source>
</evidence>